<dbReference type="EMBL" id="NVUK01000009">
    <property type="protein sequence ID" value="PCI78055.1"/>
    <property type="molecule type" value="Genomic_DNA"/>
</dbReference>
<dbReference type="GO" id="GO:0046872">
    <property type="term" value="F:metal ion binding"/>
    <property type="evidence" value="ECO:0007669"/>
    <property type="project" value="InterPro"/>
</dbReference>
<evidence type="ECO:0000313" key="4">
    <source>
        <dbReference type="Proteomes" id="UP000218775"/>
    </source>
</evidence>
<dbReference type="InterPro" id="IPR011761">
    <property type="entry name" value="ATP-grasp"/>
</dbReference>
<feature type="domain" description="ATP-grasp" evidence="2">
    <location>
        <begin position="121"/>
        <end position="302"/>
    </location>
</feature>
<dbReference type="AlphaFoldDB" id="A0A2A4X7M2"/>
<dbReference type="InterPro" id="IPR003806">
    <property type="entry name" value="ATP-grasp_PylC-type"/>
</dbReference>
<dbReference type="Gene3D" id="3.30.470.20">
    <property type="entry name" value="ATP-grasp fold, B domain"/>
    <property type="match status" value="1"/>
</dbReference>
<dbReference type="Proteomes" id="UP000218775">
    <property type="component" value="Unassembled WGS sequence"/>
</dbReference>
<proteinExistence type="predicted"/>
<evidence type="ECO:0000259" key="2">
    <source>
        <dbReference type="PROSITE" id="PS50975"/>
    </source>
</evidence>
<protein>
    <recommendedName>
        <fullName evidence="2">ATP-grasp domain-containing protein</fullName>
    </recommendedName>
</protein>
<keyword evidence="1" id="KW-0547">Nucleotide-binding</keyword>
<comment type="caution">
    <text evidence="3">The sequence shown here is derived from an EMBL/GenBank/DDBJ whole genome shotgun (WGS) entry which is preliminary data.</text>
</comment>
<sequence>MPAGKNILLSGTRHSFALDLARLLSKADHTVFSVETTKHHPSAYSNAIERNFVISKPRVDINQYIQDLVSIIIQHKIDLFIPLFEEILFISEHKDYFPQTCTLFFPDFDVLDSLNNKWLFNQKLLAYNITAPKSKYIQKDSELSKAPLSCPYILKPCYSRAAQNIYRLTPTSPIPKIHVSLSHPWIAQETIEGEKFCSYTICHAGKIHAHVTYPVTFALDNSSCVRFTSIHHKAIEAWVKNFVELEKFSGQIAFDFIETSDGTLYPIECNPRATSGLHLFTENDHIDQAFLGENKEIIRPLQGISKQIAAGMLLVMVSKKHRSQSFLHVFKNFMVTKDVIFNSSDLKPFLYQPYLFLSYLLQSAKERKSIANWFIQDSNWERNSKKSIKESSLK</sequence>
<organism evidence="3 4">
    <name type="scientific">Aerophobetes bacterium</name>
    <dbReference type="NCBI Taxonomy" id="2030807"/>
    <lineage>
        <taxon>Bacteria</taxon>
        <taxon>Candidatus Aerophobota</taxon>
    </lineage>
</organism>
<dbReference type="SUPFAM" id="SSF56059">
    <property type="entry name" value="Glutathione synthetase ATP-binding domain-like"/>
    <property type="match status" value="1"/>
</dbReference>
<name>A0A2A4X7M2_UNCAE</name>
<dbReference type="Gene3D" id="3.40.50.20">
    <property type="match status" value="1"/>
</dbReference>
<evidence type="ECO:0000313" key="3">
    <source>
        <dbReference type="EMBL" id="PCI78055.1"/>
    </source>
</evidence>
<reference evidence="4" key="1">
    <citation type="submission" date="2017-08" db="EMBL/GenBank/DDBJ databases">
        <title>A dynamic microbial community with high functional redundancy inhabits the cold, oxic subseafloor aquifer.</title>
        <authorList>
            <person name="Tully B.J."/>
            <person name="Wheat C.G."/>
            <person name="Glazer B.T."/>
            <person name="Huber J.A."/>
        </authorList>
    </citation>
    <scope>NUCLEOTIDE SEQUENCE [LARGE SCALE GENOMIC DNA]</scope>
</reference>
<dbReference type="GO" id="GO:0005524">
    <property type="term" value="F:ATP binding"/>
    <property type="evidence" value="ECO:0007669"/>
    <property type="project" value="UniProtKB-UniRule"/>
</dbReference>
<evidence type="ECO:0000256" key="1">
    <source>
        <dbReference type="PROSITE-ProRule" id="PRU00409"/>
    </source>
</evidence>
<accession>A0A2A4X7M2</accession>
<dbReference type="PROSITE" id="PS50975">
    <property type="entry name" value="ATP_GRASP"/>
    <property type="match status" value="1"/>
</dbReference>
<gene>
    <name evidence="3" type="ORF">COB21_01835</name>
</gene>
<dbReference type="Pfam" id="PF02655">
    <property type="entry name" value="ATP-grasp_3"/>
    <property type="match status" value="1"/>
</dbReference>
<keyword evidence="1" id="KW-0067">ATP-binding</keyword>